<dbReference type="InterPro" id="IPR001977">
    <property type="entry name" value="Depp_CoAkinase"/>
</dbReference>
<dbReference type="AlphaFoldDB" id="A0A3M0G4P4"/>
<dbReference type="GO" id="GO:0005737">
    <property type="term" value="C:cytoplasm"/>
    <property type="evidence" value="ECO:0007669"/>
    <property type="project" value="UniProtKB-SubCell"/>
</dbReference>
<evidence type="ECO:0000256" key="4">
    <source>
        <dbReference type="ARBA" id="ARBA00022993"/>
    </source>
</evidence>
<reference evidence="7 8" key="1">
    <citation type="submission" date="2018-10" db="EMBL/GenBank/DDBJ databases">
        <title>Dokdonia luteus sp. nov., isolated from sea water.</title>
        <authorList>
            <person name="Zhou L.Y."/>
            <person name="Du Z.J."/>
        </authorList>
    </citation>
    <scope>NUCLEOTIDE SEQUENCE [LARGE SCALE GENOMIC DNA]</scope>
    <source>
        <strain evidence="7 8">SH27</strain>
    </source>
</reference>
<dbReference type="EMBL" id="REFV01000022">
    <property type="protein sequence ID" value="RMB56129.1"/>
    <property type="molecule type" value="Genomic_DNA"/>
</dbReference>
<evidence type="ECO:0000313" key="8">
    <source>
        <dbReference type="Proteomes" id="UP000281985"/>
    </source>
</evidence>
<keyword evidence="3 5" id="KW-0067">ATP-binding</keyword>
<evidence type="ECO:0000313" key="7">
    <source>
        <dbReference type="EMBL" id="RMB56129.1"/>
    </source>
</evidence>
<feature type="binding site" evidence="5">
    <location>
        <begin position="10"/>
        <end position="15"/>
    </location>
    <ligand>
        <name>ATP</name>
        <dbReference type="ChEBI" id="CHEBI:30616"/>
    </ligand>
</feature>
<gene>
    <name evidence="5" type="primary">coaE</name>
    <name evidence="7" type="ORF">EAX61_15710</name>
</gene>
<name>A0A3M0G4P4_9FLAO</name>
<organism evidence="7 8">
    <name type="scientific">Dokdonia sinensis</name>
    <dbReference type="NCBI Taxonomy" id="2479847"/>
    <lineage>
        <taxon>Bacteria</taxon>
        <taxon>Pseudomonadati</taxon>
        <taxon>Bacteroidota</taxon>
        <taxon>Flavobacteriia</taxon>
        <taxon>Flavobacteriales</taxon>
        <taxon>Flavobacteriaceae</taxon>
        <taxon>Dokdonia</taxon>
    </lineage>
</organism>
<protein>
    <recommendedName>
        <fullName evidence="5 6">Dephospho-CoA kinase</fullName>
        <ecNumber evidence="5 6">2.7.1.24</ecNumber>
    </recommendedName>
    <alternativeName>
        <fullName evidence="5">Dephosphocoenzyme A kinase</fullName>
    </alternativeName>
</protein>
<dbReference type="UniPathway" id="UPA00241">
    <property type="reaction ID" value="UER00356"/>
</dbReference>
<keyword evidence="5" id="KW-0963">Cytoplasm</keyword>
<evidence type="ECO:0000256" key="6">
    <source>
        <dbReference type="NCBIfam" id="TIGR00152"/>
    </source>
</evidence>
<keyword evidence="5 7" id="KW-0808">Transferase</keyword>
<keyword evidence="4 5" id="KW-0173">Coenzyme A biosynthesis</keyword>
<comment type="caution">
    <text evidence="7">The sequence shown here is derived from an EMBL/GenBank/DDBJ whole genome shotgun (WGS) entry which is preliminary data.</text>
</comment>
<dbReference type="PROSITE" id="PS51219">
    <property type="entry name" value="DPCK"/>
    <property type="match status" value="1"/>
</dbReference>
<comment type="subcellular location">
    <subcellularLocation>
        <location evidence="5">Cytoplasm</location>
    </subcellularLocation>
</comment>
<dbReference type="EC" id="2.7.1.24" evidence="5 6"/>
<dbReference type="NCBIfam" id="TIGR00152">
    <property type="entry name" value="dephospho-CoA kinase"/>
    <property type="match status" value="1"/>
</dbReference>
<dbReference type="CDD" id="cd02022">
    <property type="entry name" value="DPCK"/>
    <property type="match status" value="1"/>
</dbReference>
<dbReference type="SUPFAM" id="SSF52540">
    <property type="entry name" value="P-loop containing nucleoside triphosphate hydrolases"/>
    <property type="match status" value="1"/>
</dbReference>
<keyword evidence="8" id="KW-1185">Reference proteome</keyword>
<dbReference type="PANTHER" id="PTHR10695">
    <property type="entry name" value="DEPHOSPHO-COA KINASE-RELATED"/>
    <property type="match status" value="1"/>
</dbReference>
<dbReference type="Proteomes" id="UP000281985">
    <property type="component" value="Unassembled WGS sequence"/>
</dbReference>
<dbReference type="HAMAP" id="MF_00376">
    <property type="entry name" value="Dephospho_CoA_kinase"/>
    <property type="match status" value="1"/>
</dbReference>
<dbReference type="OrthoDB" id="9812943at2"/>
<evidence type="ECO:0000256" key="2">
    <source>
        <dbReference type="ARBA" id="ARBA00022741"/>
    </source>
</evidence>
<keyword evidence="2 5" id="KW-0547">Nucleotide-binding</keyword>
<comment type="similarity">
    <text evidence="1 5">Belongs to the CoaE family.</text>
</comment>
<comment type="catalytic activity">
    <reaction evidence="5">
        <text>3'-dephospho-CoA + ATP = ADP + CoA + H(+)</text>
        <dbReference type="Rhea" id="RHEA:18245"/>
        <dbReference type="ChEBI" id="CHEBI:15378"/>
        <dbReference type="ChEBI" id="CHEBI:30616"/>
        <dbReference type="ChEBI" id="CHEBI:57287"/>
        <dbReference type="ChEBI" id="CHEBI:57328"/>
        <dbReference type="ChEBI" id="CHEBI:456216"/>
        <dbReference type="EC" id="2.7.1.24"/>
    </reaction>
</comment>
<evidence type="ECO:0000256" key="3">
    <source>
        <dbReference type="ARBA" id="ARBA00022840"/>
    </source>
</evidence>
<dbReference type="GO" id="GO:0004140">
    <property type="term" value="F:dephospho-CoA kinase activity"/>
    <property type="evidence" value="ECO:0007669"/>
    <property type="project" value="UniProtKB-UniRule"/>
</dbReference>
<dbReference type="GO" id="GO:0005524">
    <property type="term" value="F:ATP binding"/>
    <property type="evidence" value="ECO:0007669"/>
    <property type="project" value="UniProtKB-UniRule"/>
</dbReference>
<comment type="function">
    <text evidence="5">Catalyzes the phosphorylation of the 3'-hydroxyl group of dephosphocoenzyme A to form coenzyme A.</text>
</comment>
<dbReference type="GO" id="GO:0015937">
    <property type="term" value="P:coenzyme A biosynthetic process"/>
    <property type="evidence" value="ECO:0007669"/>
    <property type="project" value="UniProtKB-UniRule"/>
</dbReference>
<dbReference type="RefSeq" id="WP_121918666.1">
    <property type="nucleotide sequence ID" value="NZ_REFV01000022.1"/>
</dbReference>
<dbReference type="Gene3D" id="3.40.50.300">
    <property type="entry name" value="P-loop containing nucleotide triphosphate hydrolases"/>
    <property type="match status" value="1"/>
</dbReference>
<sequence length="197" mass="22723">MIVGLTGGIGSGKSTIARLFEEYGVPIYIADERAKALMQSDTRVIDAIKKLLGESAYIDGNLNREYIADKIFTNSTTRNALNEIVHPAVARDFKQWVLIRDYIYVIKEAAILFENGGYKQTDFNILVTAPRDLRIDRVRKRDNASISQIKQRMDAQWDDVKKMALADVIIENIDFSKTKQEVYKIHQHLLRRFQENW</sequence>
<proteinExistence type="inferred from homology"/>
<dbReference type="InterPro" id="IPR027417">
    <property type="entry name" value="P-loop_NTPase"/>
</dbReference>
<keyword evidence="5 7" id="KW-0418">Kinase</keyword>
<comment type="pathway">
    <text evidence="5">Cofactor biosynthesis; coenzyme A biosynthesis; CoA from (R)-pantothenate: step 5/5.</text>
</comment>
<evidence type="ECO:0000256" key="1">
    <source>
        <dbReference type="ARBA" id="ARBA00009018"/>
    </source>
</evidence>
<dbReference type="Pfam" id="PF01121">
    <property type="entry name" value="CoaE"/>
    <property type="match status" value="1"/>
</dbReference>
<dbReference type="PANTHER" id="PTHR10695:SF46">
    <property type="entry name" value="BIFUNCTIONAL COENZYME A SYNTHASE-RELATED"/>
    <property type="match status" value="1"/>
</dbReference>
<evidence type="ECO:0000256" key="5">
    <source>
        <dbReference type="HAMAP-Rule" id="MF_00376"/>
    </source>
</evidence>
<accession>A0A3M0G4P4</accession>